<comment type="caution">
    <text evidence="1">The sequence shown here is derived from an EMBL/GenBank/DDBJ whole genome shotgun (WGS) entry which is preliminary data.</text>
</comment>
<sequence>MSKSSEDFQLERWEEWMKEWLLDPSISILDESEFHMDLYDTTESLIVEVDTELFLPEEMILKREENELTIELNGKDEERMRKRKIKFPFSLLERPITFKFLHHSIEISIPKKTSPCTTPAVMRVQGQCQEDRYK</sequence>
<proteinExistence type="predicted"/>
<dbReference type="CDD" id="cd00298">
    <property type="entry name" value="ACD_sHsps_p23-like"/>
    <property type="match status" value="1"/>
</dbReference>
<dbReference type="Proteomes" id="UP001597506">
    <property type="component" value="Unassembled WGS sequence"/>
</dbReference>
<name>A0ABW5RUE9_9BACI</name>
<dbReference type="EMBL" id="JBHUMF010000031">
    <property type="protein sequence ID" value="MFD2682318.1"/>
    <property type="molecule type" value="Genomic_DNA"/>
</dbReference>
<evidence type="ECO:0000313" key="2">
    <source>
        <dbReference type="Proteomes" id="UP001597506"/>
    </source>
</evidence>
<protein>
    <submittedName>
        <fullName evidence="1">Hsp20/alpha crystallin family protein</fullName>
    </submittedName>
</protein>
<evidence type="ECO:0000313" key="1">
    <source>
        <dbReference type="EMBL" id="MFD2682318.1"/>
    </source>
</evidence>
<dbReference type="SUPFAM" id="SSF49764">
    <property type="entry name" value="HSP20-like chaperones"/>
    <property type="match status" value="1"/>
</dbReference>
<dbReference type="Gene3D" id="2.60.40.790">
    <property type="match status" value="1"/>
</dbReference>
<organism evidence="1 2">
    <name type="scientific">Bacillus seohaeanensis</name>
    <dbReference type="NCBI Taxonomy" id="284580"/>
    <lineage>
        <taxon>Bacteria</taxon>
        <taxon>Bacillati</taxon>
        <taxon>Bacillota</taxon>
        <taxon>Bacilli</taxon>
        <taxon>Bacillales</taxon>
        <taxon>Bacillaceae</taxon>
        <taxon>Bacillus</taxon>
    </lineage>
</organism>
<reference evidence="2" key="1">
    <citation type="journal article" date="2019" name="Int. J. Syst. Evol. Microbiol.">
        <title>The Global Catalogue of Microorganisms (GCM) 10K type strain sequencing project: providing services to taxonomists for standard genome sequencing and annotation.</title>
        <authorList>
            <consortium name="The Broad Institute Genomics Platform"/>
            <consortium name="The Broad Institute Genome Sequencing Center for Infectious Disease"/>
            <person name="Wu L."/>
            <person name="Ma J."/>
        </authorList>
    </citation>
    <scope>NUCLEOTIDE SEQUENCE [LARGE SCALE GENOMIC DNA]</scope>
    <source>
        <strain evidence="2">KCTC 3913</strain>
    </source>
</reference>
<gene>
    <name evidence="1" type="ORF">ACFSUL_16375</name>
</gene>
<dbReference type="RefSeq" id="WP_377937005.1">
    <property type="nucleotide sequence ID" value="NZ_JBHUMF010000031.1"/>
</dbReference>
<keyword evidence="2" id="KW-1185">Reference proteome</keyword>
<dbReference type="InterPro" id="IPR008978">
    <property type="entry name" value="HSP20-like_chaperone"/>
</dbReference>
<accession>A0ABW5RUE9</accession>